<feature type="transmembrane region" description="Helical" evidence="6">
    <location>
        <begin position="1271"/>
        <end position="1294"/>
    </location>
</feature>
<evidence type="ECO:0000256" key="3">
    <source>
        <dbReference type="ARBA" id="ARBA00022729"/>
    </source>
</evidence>
<dbReference type="FunFam" id="3.80.10.10:FF:000095">
    <property type="entry name" value="LRR receptor-like serine/threonine-protein kinase GSO1"/>
    <property type="match status" value="1"/>
</dbReference>
<keyword evidence="8" id="KW-1185">Reference proteome</keyword>
<feature type="transmembrane region" description="Helical" evidence="6">
    <location>
        <begin position="1230"/>
        <end position="1251"/>
    </location>
</feature>
<name>A0A0S4ILT2_BODSA</name>
<dbReference type="GO" id="GO:0016020">
    <property type="term" value="C:membrane"/>
    <property type="evidence" value="ECO:0007669"/>
    <property type="project" value="UniProtKB-SubCell"/>
</dbReference>
<gene>
    <name evidence="7" type="ORF">BSAL_61380</name>
</gene>
<feature type="transmembrane region" description="Helical" evidence="6">
    <location>
        <begin position="1197"/>
        <end position="1218"/>
    </location>
</feature>
<evidence type="ECO:0000256" key="4">
    <source>
        <dbReference type="ARBA" id="ARBA00022737"/>
    </source>
</evidence>
<dbReference type="PANTHER" id="PTHR48053:SF71">
    <property type="entry name" value="LEUCINE RICH REPEAT FAMILY PROTEIN, EXPRESSED"/>
    <property type="match status" value="1"/>
</dbReference>
<accession>A0A0S4ILT2</accession>
<dbReference type="Proteomes" id="UP000051952">
    <property type="component" value="Unassembled WGS sequence"/>
</dbReference>
<reference evidence="8" key="1">
    <citation type="submission" date="2015-09" db="EMBL/GenBank/DDBJ databases">
        <authorList>
            <consortium name="Pathogen Informatics"/>
        </authorList>
    </citation>
    <scope>NUCLEOTIDE SEQUENCE [LARGE SCALE GENOMIC DNA]</scope>
    <source>
        <strain evidence="8">Lake Konstanz</strain>
    </source>
</reference>
<dbReference type="VEuPathDB" id="TriTrypDB:BSAL_61380"/>
<evidence type="ECO:0000256" key="1">
    <source>
        <dbReference type="ARBA" id="ARBA00004167"/>
    </source>
</evidence>
<comment type="subcellular location">
    <subcellularLocation>
        <location evidence="1">Membrane</location>
        <topology evidence="1">Single-pass membrane protein</topology>
    </subcellularLocation>
</comment>
<keyword evidence="2" id="KW-0433">Leucine-rich repeat</keyword>
<evidence type="ECO:0000256" key="6">
    <source>
        <dbReference type="SAM" id="Phobius"/>
    </source>
</evidence>
<keyword evidence="6" id="KW-1133">Transmembrane helix</keyword>
<keyword evidence="6" id="KW-0812">Transmembrane</keyword>
<dbReference type="PANTHER" id="PTHR48053">
    <property type="entry name" value="LEUCINE RICH REPEAT FAMILY PROTEIN, EXPRESSED"/>
    <property type="match status" value="1"/>
</dbReference>
<evidence type="ECO:0000313" key="7">
    <source>
        <dbReference type="EMBL" id="CUF32306.1"/>
    </source>
</evidence>
<dbReference type="InterPro" id="IPR001611">
    <property type="entry name" value="Leu-rich_rpt"/>
</dbReference>
<sequence length="1384" mass="148000">MYYQAHFHAPFTIGLVSPPLTSRKTPSMVACPLGTTLCISPAAYCGPSLRHSVANKFTGTLPTVYGAWWSLMNSFRVDSNSLVGTLPSAYSAWGSSLSVFTCDSNALSGTIPVEYELWSNLTQFYVAINQLNGSLPRRSTSMPVLWKDISVFGVAHNQLQGTLPEEYSGWSSLSSFVAGANTLTGSVPASYSRWGRLKVFGVGGNQLSGTVPLFFDNWTMLTTFDISSNSFSGSLPRSSAPGVSSNVLWPSLEYFSVATNSFTGTIVPEYSQWAHLTFFSVAQNSLSGTLPPQLSQWGASLREFIAATNLLSGSIPPSYASNWTSLERFDVFDNRLSGALPDVLSPLPSGGVMMWPNMNYFHSGTNLFTGTIPIRYASWTRLSLFAAWQNSLTGTLSPLFSEWGSSMQWFAVGDNAIAGSIPETFKNWTSLQRFDASMNSLSGTLPRIFGQCWKSLLTFSVANNGLTGNIPSEYGNWTELTSFDVSQNEFIGTIPSTFASWRKALATFSVAQNFLTGSIPVDISSWSQLQSFDAGGNMLSGTLAPEFGDWGNTMVTFSIGQNMLSGAVPPNYLIKWTKLESFNVSLNRLTGTLPPSSTTTLLVFDASNNFISSSLPSSYALSWTQLHVFDVSNNSITGTLDPSFKNWVLLRHFNVSHNMLSGTLPAEYGDGWKSLLSFRAGNNQLAGSLPPQYAGWTRIDVIDGFANKLTGSIPEAWGDSMKMLTTLFLYSNDLSGTLPLFIGALPMLSYVSLAANPQLAGTLPAAWGARGGTSLSLQPFVLLWLQNTSVSGPIPSTWAPSMFNSMFLLFSFSICGTQLCGPAPASFVMTSICFPDTLLRTEISFSNLGNNAVPIVPVDFALEHKCPTNTTATPSPRGNGTNNVSLPYKPSSRQLTSVAKVITGPLGGAVAAVIGAAPLALGIYRSSSLSRIVSCGGAGVEDGNNNNASDHNTLSGLPSFAEVDGGALDDLVRLTAGHLIALGSCVVLAALALSGVAMWKVNRKDASIDGHDDQSTALVGALKVLHLPGRFSMVAATVGPPLWEFGIALLLLRSERTLGGVASVSGAALLLLVAAVVIVLSPCGYFHARFVRTCHRASSVAPPHHDHHLHRAILSWWHSAAAQYDKNRSGEWLDTKRDVPFLAHYGDVFEELTGSRRWYVAVQCALAGAIGAISAISDAIGVDPTAVSDMSTSSMCSIVQIAASILNMGQLVALIVLRPYRSASSMAIDCVVELFGFLGGLLIFVAAVVGGDDDDDDDGSTSVADAAATALTIQFWLAIAIAVLQGLLAAVAYARAPTTTSSRFTTSAAIRPGTIMPPHDHQRKSVNARAMKYLPKRLFSGGTEKESDRNAVVALQHKQLSVLVKAICAHTLTRRKSNHSRPNR</sequence>
<keyword evidence="3" id="KW-0732">Signal</keyword>
<feature type="transmembrane region" description="Helical" evidence="6">
    <location>
        <begin position="979"/>
        <end position="999"/>
    </location>
</feature>
<feature type="transmembrane region" description="Helical" evidence="6">
    <location>
        <begin position="1064"/>
        <end position="1086"/>
    </location>
</feature>
<keyword evidence="4" id="KW-0677">Repeat</keyword>
<protein>
    <submittedName>
        <fullName evidence="7">GP46-like surface antigen, putative</fullName>
    </submittedName>
</protein>
<feature type="transmembrane region" description="Helical" evidence="6">
    <location>
        <begin position="1158"/>
        <end position="1177"/>
    </location>
</feature>
<dbReference type="Pfam" id="PF00560">
    <property type="entry name" value="LRR_1"/>
    <property type="match status" value="1"/>
</dbReference>
<evidence type="ECO:0000256" key="5">
    <source>
        <dbReference type="ARBA" id="ARBA00023136"/>
    </source>
</evidence>
<dbReference type="SUPFAM" id="SSF52058">
    <property type="entry name" value="L domain-like"/>
    <property type="match status" value="4"/>
</dbReference>
<dbReference type="InterPro" id="IPR051716">
    <property type="entry name" value="Plant_RL_S/T_kinase"/>
</dbReference>
<dbReference type="EMBL" id="CYKH01000299">
    <property type="protein sequence ID" value="CUF32306.1"/>
    <property type="molecule type" value="Genomic_DNA"/>
</dbReference>
<dbReference type="Gene3D" id="3.80.10.10">
    <property type="entry name" value="Ribonuclease Inhibitor"/>
    <property type="match status" value="4"/>
</dbReference>
<organism evidence="7 8">
    <name type="scientific">Bodo saltans</name>
    <name type="common">Flagellated protozoan</name>
    <dbReference type="NCBI Taxonomy" id="75058"/>
    <lineage>
        <taxon>Eukaryota</taxon>
        <taxon>Discoba</taxon>
        <taxon>Euglenozoa</taxon>
        <taxon>Kinetoplastea</taxon>
        <taxon>Metakinetoplastina</taxon>
        <taxon>Eubodonida</taxon>
        <taxon>Bodonidae</taxon>
        <taxon>Bodo</taxon>
    </lineage>
</organism>
<evidence type="ECO:0000313" key="8">
    <source>
        <dbReference type="Proteomes" id="UP000051952"/>
    </source>
</evidence>
<evidence type="ECO:0000256" key="2">
    <source>
        <dbReference type="ARBA" id="ARBA00022614"/>
    </source>
</evidence>
<dbReference type="InterPro" id="IPR032675">
    <property type="entry name" value="LRR_dom_sf"/>
</dbReference>
<keyword evidence="5 6" id="KW-0472">Membrane</keyword>
<proteinExistence type="predicted"/>